<dbReference type="InterPro" id="IPR002213">
    <property type="entry name" value="UDP_glucos_trans"/>
</dbReference>
<dbReference type="Gene3D" id="3.40.50.2000">
    <property type="entry name" value="Glycogen Phosphorylase B"/>
    <property type="match status" value="2"/>
</dbReference>
<evidence type="ECO:0000313" key="3">
    <source>
        <dbReference type="EMBL" id="KAA8568204.1"/>
    </source>
</evidence>
<dbReference type="PANTHER" id="PTHR48050:SF13">
    <property type="entry name" value="STEROL 3-BETA-GLUCOSYLTRANSFERASE UGT80A2"/>
    <property type="match status" value="1"/>
</dbReference>
<dbReference type="EMBL" id="VICG01000010">
    <property type="protein sequence ID" value="KAA8568204.1"/>
    <property type="molecule type" value="Genomic_DNA"/>
</dbReference>
<feature type="transmembrane region" description="Helical" evidence="2">
    <location>
        <begin position="6"/>
        <end position="25"/>
    </location>
</feature>
<keyword evidence="2" id="KW-1133">Transmembrane helix</keyword>
<keyword evidence="4" id="KW-1185">Reference proteome</keyword>
<dbReference type="InterPro" id="IPR050426">
    <property type="entry name" value="Glycosyltransferase_28"/>
</dbReference>
<dbReference type="VEuPathDB" id="FungiDB:MFRU_034g00490"/>
<dbReference type="OrthoDB" id="407298at2759"/>
<evidence type="ECO:0008006" key="5">
    <source>
        <dbReference type="Google" id="ProtNLM"/>
    </source>
</evidence>
<keyword evidence="1" id="KW-0808">Transferase</keyword>
<dbReference type="PANTHER" id="PTHR48050">
    <property type="entry name" value="STEROL 3-BETA-GLUCOSYLTRANSFERASE"/>
    <property type="match status" value="1"/>
</dbReference>
<proteinExistence type="predicted"/>
<evidence type="ECO:0000313" key="4">
    <source>
        <dbReference type="Proteomes" id="UP000322873"/>
    </source>
</evidence>
<protein>
    <recommendedName>
        <fullName evidence="5">Glycosyltransferase family 28 N-terminal domain-containing protein</fullName>
    </recommendedName>
</protein>
<sequence>MFERPFYFAFAITFAYMAYLFAGSATPREKVTVQKSYEWPGKNNTILFLTNSEHGQANVLLATSHALLVEHDDLDIHFVSFEQLKNDVERISKFAAQNPKSQNGITFHQLKGRSCAKALDDEGFDIDSAINAPGIRGFGSLRRNMELWLIPWTGPEYIDIYREISEILEEVDPLMVAVDPLFGPGIDAVRAQGRNHAVLSPNSLKDNFAQLQPWGAALWKYPAVGSAYTYPVPWYLIPSNIYMNLRLAYSVLLGPALTNKRSFIKKNGIAKPQDVFSVYHADYPWLTQGSEELDYPFDIIPGNVVQCGPIFLSTEPASEQDPELANWLKQSPTVLINLGSHLNYDENAATEMANAVKILLDNSKVQVLWKFNKRHDFTDQFLDILDEAIKSGRVRISKWIKVDPAALLETGDVIVSVHHGGANCFHEAIGTGIPQVVLPVWVDLYDFAIRVEYLGVGVWGSRNAAPDWSAAELSTVLLKVVGDSDEAISMRARALEISKLYQESPGRMIAAHELAKWTRLASA</sequence>
<gene>
    <name evidence="3" type="ORF">EYC84_008592</name>
</gene>
<dbReference type="GO" id="GO:0008194">
    <property type="term" value="F:UDP-glycosyltransferase activity"/>
    <property type="evidence" value="ECO:0007669"/>
    <property type="project" value="InterPro"/>
</dbReference>
<name>A0A5M9JFQ5_MONFR</name>
<keyword evidence="2" id="KW-0812">Transmembrane</keyword>
<accession>A0A5M9JFQ5</accession>
<evidence type="ECO:0000256" key="2">
    <source>
        <dbReference type="SAM" id="Phobius"/>
    </source>
</evidence>
<dbReference type="Proteomes" id="UP000322873">
    <property type="component" value="Unassembled WGS sequence"/>
</dbReference>
<dbReference type="Pfam" id="PF00201">
    <property type="entry name" value="UDPGT"/>
    <property type="match status" value="1"/>
</dbReference>
<dbReference type="AlphaFoldDB" id="A0A5M9JFQ5"/>
<dbReference type="SUPFAM" id="SSF53756">
    <property type="entry name" value="UDP-Glycosyltransferase/glycogen phosphorylase"/>
    <property type="match status" value="1"/>
</dbReference>
<organism evidence="3 4">
    <name type="scientific">Monilinia fructicola</name>
    <name type="common">Brown rot fungus</name>
    <name type="synonym">Ciboria fructicola</name>
    <dbReference type="NCBI Taxonomy" id="38448"/>
    <lineage>
        <taxon>Eukaryota</taxon>
        <taxon>Fungi</taxon>
        <taxon>Dikarya</taxon>
        <taxon>Ascomycota</taxon>
        <taxon>Pezizomycotina</taxon>
        <taxon>Leotiomycetes</taxon>
        <taxon>Helotiales</taxon>
        <taxon>Sclerotiniaceae</taxon>
        <taxon>Monilinia</taxon>
    </lineage>
</organism>
<comment type="caution">
    <text evidence="3">The sequence shown here is derived from an EMBL/GenBank/DDBJ whole genome shotgun (WGS) entry which is preliminary data.</text>
</comment>
<evidence type="ECO:0000256" key="1">
    <source>
        <dbReference type="ARBA" id="ARBA00022679"/>
    </source>
</evidence>
<keyword evidence="2" id="KW-0472">Membrane</keyword>
<reference evidence="3 4" key="1">
    <citation type="submission" date="2019-06" db="EMBL/GenBank/DDBJ databases">
        <title>Genome Sequence of the Brown Rot Fungal Pathogen Monilinia fructicola.</title>
        <authorList>
            <person name="De Miccolis Angelini R.M."/>
            <person name="Landi L."/>
            <person name="Abate D."/>
            <person name="Pollastro S."/>
            <person name="Romanazzi G."/>
            <person name="Faretra F."/>
        </authorList>
    </citation>
    <scope>NUCLEOTIDE SEQUENCE [LARGE SCALE GENOMIC DNA]</scope>
    <source>
        <strain evidence="3 4">Mfrc123</strain>
    </source>
</reference>